<feature type="transmembrane region" description="Helical" evidence="9">
    <location>
        <begin position="228"/>
        <end position="249"/>
    </location>
</feature>
<evidence type="ECO:0000256" key="6">
    <source>
        <dbReference type="ARBA" id="ARBA00022989"/>
    </source>
</evidence>
<reference evidence="11 12" key="2">
    <citation type="journal article" date="2012" name="BMC Genomics">
        <title>The genome of Pelobacter carbinolicus reveals surprising metabolic capabilities and physiological features.</title>
        <authorList>
            <person name="Aklujkar M."/>
            <person name="Haveman S.A."/>
            <person name="Didonato R.Jr."/>
            <person name="Chertkov O."/>
            <person name="Han C.S."/>
            <person name="Land M.L."/>
            <person name="Brown P."/>
            <person name="Lovley D.R."/>
        </authorList>
    </citation>
    <scope>NUCLEOTIDE SEQUENCE [LARGE SCALE GENOMIC DNA]</scope>
    <source>
        <strain evidence="12">DSM 2380 / NBRC 103641 / GraBd1</strain>
    </source>
</reference>
<keyword evidence="3" id="KW-0328">Glycosyltransferase</keyword>
<accession>Q3A8I4</accession>
<evidence type="ECO:0000256" key="2">
    <source>
        <dbReference type="ARBA" id="ARBA00022475"/>
    </source>
</evidence>
<dbReference type="AlphaFoldDB" id="Q3A8I4"/>
<keyword evidence="12" id="KW-1185">Reference proteome</keyword>
<dbReference type="PANTHER" id="PTHR33908">
    <property type="entry name" value="MANNOSYLTRANSFERASE YKCB-RELATED"/>
    <property type="match status" value="1"/>
</dbReference>
<evidence type="ECO:0000313" key="12">
    <source>
        <dbReference type="Proteomes" id="UP000002534"/>
    </source>
</evidence>
<keyword evidence="7 9" id="KW-0472">Membrane</keyword>
<feature type="transmembrane region" description="Helical" evidence="9">
    <location>
        <begin position="312"/>
        <end position="331"/>
    </location>
</feature>
<feature type="transmembrane region" description="Helical" evidence="9">
    <location>
        <begin position="34"/>
        <end position="54"/>
    </location>
</feature>
<evidence type="ECO:0000256" key="5">
    <source>
        <dbReference type="ARBA" id="ARBA00022692"/>
    </source>
</evidence>
<sequence>MPCRPKKEKRLSPLHPDHEHPLPTEFSRGTTRRVLLIVGALLTFYLAGVFTQGFDRDEWQTMVAAAGVADGSTLYTDIWDNHGPLLTVVLGGLIKWLDTQDHMLLMFGGRLLMLAMLVVILWLTGRLARRAWPDSPLAAPLAMAVLLCSQVFFGKGLEIRPDVPLLLAWTTSLWLLQRGFDHNRNLDFLLAGTVLGVGFAFSLKTLLLGAACGVALLVVVIRRRRLYPLWLLTFGLGVLPAPVTMLLWLRQAGSLPAFLDSYLGQNFDRIAESWLLGLKKAWQAEELLLLTLTAAALYAVRRLKKTSLPEGIIALLAVSGTLLLLFLRLPTHYEQSLLPILPAAAVIIAWAIGQWLLLARKTRWQLPLHSVLLLLAIASCFDHAWFRHDSDEDLRIARIRTELLPDEALLFEGVGLPLFQPRPFIYKAFVNTLCQRIREGQLDIDPVHELDRNDVGYAAWDKRVAKMGDDIRAFLQNNFLPLRDGGLLAAGTVLPATSEGKIRWKVCIAGRYFLETGAPPGDLRVDGLPVGDVVDLTDGPHTFAWTGDHAVVLSIAPPRYWAARDAVTAWKTGPLPRP</sequence>
<evidence type="ECO:0000256" key="1">
    <source>
        <dbReference type="ARBA" id="ARBA00004651"/>
    </source>
</evidence>
<protein>
    <recommendedName>
        <fullName evidence="10">Glycosyltransferase RgtA/B/C/D-like domain-containing protein</fullName>
    </recommendedName>
</protein>
<feature type="transmembrane region" description="Helical" evidence="9">
    <location>
        <begin position="137"/>
        <end position="157"/>
    </location>
</feature>
<dbReference type="GO" id="GO:0009103">
    <property type="term" value="P:lipopolysaccharide biosynthetic process"/>
    <property type="evidence" value="ECO:0007669"/>
    <property type="project" value="UniProtKB-ARBA"/>
</dbReference>
<feature type="transmembrane region" description="Helical" evidence="9">
    <location>
        <begin position="366"/>
        <end position="386"/>
    </location>
</feature>
<feature type="transmembrane region" description="Helical" evidence="9">
    <location>
        <begin position="281"/>
        <end position="300"/>
    </location>
</feature>
<keyword evidence="2" id="KW-1003">Cell membrane</keyword>
<dbReference type="KEGG" id="pca:Pcar_0045"/>
<keyword evidence="6 9" id="KW-1133">Transmembrane helix</keyword>
<keyword evidence="5 9" id="KW-0812">Transmembrane</keyword>
<dbReference type="InterPro" id="IPR038731">
    <property type="entry name" value="RgtA/B/C-like"/>
</dbReference>
<gene>
    <name evidence="11" type="ordered locus">Pcar_0045</name>
</gene>
<evidence type="ECO:0000313" key="11">
    <source>
        <dbReference type="EMBL" id="ABA87308.1"/>
    </source>
</evidence>
<dbReference type="EMBL" id="CP000142">
    <property type="protein sequence ID" value="ABA87308.1"/>
    <property type="molecule type" value="Genomic_DNA"/>
</dbReference>
<evidence type="ECO:0000256" key="7">
    <source>
        <dbReference type="ARBA" id="ARBA00023136"/>
    </source>
</evidence>
<feature type="transmembrane region" description="Helical" evidence="9">
    <location>
        <begin position="337"/>
        <end position="359"/>
    </location>
</feature>
<feature type="transmembrane region" description="Helical" evidence="9">
    <location>
        <begin position="188"/>
        <end position="221"/>
    </location>
</feature>
<dbReference type="HOGENOM" id="CLU_503208_0_0_7"/>
<feature type="region of interest" description="Disordered" evidence="8">
    <location>
        <begin position="1"/>
        <end position="25"/>
    </location>
</feature>
<organism evidence="11 12">
    <name type="scientific">Syntrophotalea carbinolica (strain DSM 2380 / NBRC 103641 / GraBd1)</name>
    <name type="common">Pelobacter carbinolicus</name>
    <dbReference type="NCBI Taxonomy" id="338963"/>
    <lineage>
        <taxon>Bacteria</taxon>
        <taxon>Pseudomonadati</taxon>
        <taxon>Thermodesulfobacteriota</taxon>
        <taxon>Desulfuromonadia</taxon>
        <taxon>Desulfuromonadales</taxon>
        <taxon>Syntrophotaleaceae</taxon>
        <taxon>Syntrophotalea</taxon>
    </lineage>
</organism>
<proteinExistence type="predicted"/>
<evidence type="ECO:0000259" key="10">
    <source>
        <dbReference type="Pfam" id="PF13231"/>
    </source>
</evidence>
<name>Q3A8I4_SYNC1</name>
<evidence type="ECO:0000256" key="4">
    <source>
        <dbReference type="ARBA" id="ARBA00022679"/>
    </source>
</evidence>
<evidence type="ECO:0000256" key="8">
    <source>
        <dbReference type="SAM" id="MobiDB-lite"/>
    </source>
</evidence>
<reference evidence="12" key="1">
    <citation type="submission" date="2005-10" db="EMBL/GenBank/DDBJ databases">
        <title>Complete sequence of Pelobacter carbinolicus DSM 2380.</title>
        <authorList>
            <person name="Copeland A."/>
            <person name="Lucas S."/>
            <person name="Lapidus A."/>
            <person name="Barry K."/>
            <person name="Detter J.C."/>
            <person name="Glavina T."/>
            <person name="Hammon N."/>
            <person name="Israni S."/>
            <person name="Pitluck S."/>
            <person name="Chertkov O."/>
            <person name="Schmutz J."/>
            <person name="Larimer F."/>
            <person name="Land M."/>
            <person name="Kyrpides N."/>
            <person name="Ivanova N."/>
            <person name="Richardson P."/>
        </authorList>
    </citation>
    <scope>NUCLEOTIDE SEQUENCE [LARGE SCALE GENOMIC DNA]</scope>
    <source>
        <strain evidence="12">DSM 2380 / NBRC 103641 / GraBd1</strain>
    </source>
</reference>
<dbReference type="STRING" id="338963.Pcar_0045"/>
<evidence type="ECO:0000256" key="3">
    <source>
        <dbReference type="ARBA" id="ARBA00022676"/>
    </source>
</evidence>
<dbReference type="GO" id="GO:0005886">
    <property type="term" value="C:plasma membrane"/>
    <property type="evidence" value="ECO:0007669"/>
    <property type="project" value="UniProtKB-SubCell"/>
</dbReference>
<dbReference type="Proteomes" id="UP000002534">
    <property type="component" value="Chromosome"/>
</dbReference>
<dbReference type="Pfam" id="PF13231">
    <property type="entry name" value="PMT_2"/>
    <property type="match status" value="1"/>
</dbReference>
<dbReference type="PANTHER" id="PTHR33908:SF11">
    <property type="entry name" value="MEMBRANE PROTEIN"/>
    <property type="match status" value="1"/>
</dbReference>
<comment type="subcellular location">
    <subcellularLocation>
        <location evidence="1">Cell membrane</location>
        <topology evidence="1">Multi-pass membrane protein</topology>
    </subcellularLocation>
</comment>
<feature type="domain" description="Glycosyltransferase RgtA/B/C/D-like" evidence="10">
    <location>
        <begin position="107"/>
        <end position="248"/>
    </location>
</feature>
<keyword evidence="4" id="KW-0808">Transferase</keyword>
<feature type="transmembrane region" description="Helical" evidence="9">
    <location>
        <begin position="103"/>
        <end position="125"/>
    </location>
</feature>
<dbReference type="InterPro" id="IPR050297">
    <property type="entry name" value="LipidA_mod_glycosyltrf_83"/>
</dbReference>
<evidence type="ECO:0000256" key="9">
    <source>
        <dbReference type="SAM" id="Phobius"/>
    </source>
</evidence>
<dbReference type="GO" id="GO:0016763">
    <property type="term" value="F:pentosyltransferase activity"/>
    <property type="evidence" value="ECO:0007669"/>
    <property type="project" value="TreeGrafter"/>
</dbReference>